<dbReference type="EMBL" id="BJFL01000006">
    <property type="protein sequence ID" value="GDY30078.1"/>
    <property type="molecule type" value="Genomic_DNA"/>
</dbReference>
<dbReference type="Proteomes" id="UP000298860">
    <property type="component" value="Unassembled WGS sequence"/>
</dbReference>
<proteinExistence type="predicted"/>
<dbReference type="InterPro" id="IPR013494">
    <property type="entry name" value="CHP02678"/>
</dbReference>
<comment type="caution">
    <text evidence="1">The sequence shown here is derived from an EMBL/GenBank/DDBJ whole genome shotgun (WGS) entry which is preliminary data.</text>
</comment>
<sequence length="405" mass="45110">MTHAVTDALSASKADELRRAARALLRRPLLLASGPTADEFALVRRHASVLRDWFERNTGWRVLVDSEVARLLKVHSGAREHTYPAREVRTRVPFGRRRYVLACLALAVLERADAQITLGRLAEQVVLAAADPELVEAGVVFRLDSRDERSDLVAVVRLLLDLGVLSRVAGEEEAFVRESGDVLYDVRRRVLAALLVTPRGPSTVTARELPERLAALTADALPDTDDLRNRAIRHELTRRLLDEPVLYYEDLDRAQAAYLTSQRAAITRRITELTGLVPEVRAEGIAMVDPADDLTDVRMPESGTEGHVTLLLAEYLADAGSSRVVPLTELHERVRNLAREHRSFWRKSATEAGAETELVRLAIERLEALRLVRRHPDGVSALPALGRYAITAPTIRETVTTREAR</sequence>
<keyword evidence="2" id="KW-1185">Reference proteome</keyword>
<dbReference type="AlphaFoldDB" id="A0A4D4J5R2"/>
<protein>
    <recommendedName>
        <fullName evidence="3">TIGR02678 family protein</fullName>
    </recommendedName>
</protein>
<gene>
    <name evidence="1" type="ORF">GTS_17110</name>
</gene>
<reference evidence="2" key="1">
    <citation type="submission" date="2019-04" db="EMBL/GenBank/DDBJ databases">
        <title>Draft genome sequence of Pseudonocardiaceae bacterium SL3-2-4.</title>
        <authorList>
            <person name="Ningsih F."/>
            <person name="Yokota A."/>
            <person name="Sakai Y."/>
            <person name="Nanatani K."/>
            <person name="Yabe S."/>
            <person name="Oetari A."/>
            <person name="Sjamsuridzal W."/>
        </authorList>
    </citation>
    <scope>NUCLEOTIDE SEQUENCE [LARGE SCALE GENOMIC DNA]</scope>
    <source>
        <strain evidence="2">SL3-2-4</strain>
    </source>
</reference>
<evidence type="ECO:0000313" key="1">
    <source>
        <dbReference type="EMBL" id="GDY30078.1"/>
    </source>
</evidence>
<dbReference type="Pfam" id="PF09661">
    <property type="entry name" value="DUF2398"/>
    <property type="match status" value="1"/>
</dbReference>
<evidence type="ECO:0000313" key="2">
    <source>
        <dbReference type="Proteomes" id="UP000298860"/>
    </source>
</evidence>
<name>A0A4D4J5R2_9PSEU</name>
<accession>A0A4D4J5R2</accession>
<dbReference type="OrthoDB" id="188354at2"/>
<dbReference type="RefSeq" id="WP_137813224.1">
    <property type="nucleotide sequence ID" value="NZ_BJFL01000006.1"/>
</dbReference>
<evidence type="ECO:0008006" key="3">
    <source>
        <dbReference type="Google" id="ProtNLM"/>
    </source>
</evidence>
<dbReference type="NCBIfam" id="TIGR02678">
    <property type="entry name" value="TIGR02678 family protein"/>
    <property type="match status" value="1"/>
</dbReference>
<organism evidence="1 2">
    <name type="scientific">Gandjariella thermophila</name>
    <dbReference type="NCBI Taxonomy" id="1931992"/>
    <lineage>
        <taxon>Bacteria</taxon>
        <taxon>Bacillati</taxon>
        <taxon>Actinomycetota</taxon>
        <taxon>Actinomycetes</taxon>
        <taxon>Pseudonocardiales</taxon>
        <taxon>Pseudonocardiaceae</taxon>
        <taxon>Gandjariella</taxon>
    </lineage>
</organism>